<evidence type="ECO:0000256" key="3">
    <source>
        <dbReference type="ARBA" id="ARBA00022801"/>
    </source>
</evidence>
<dbReference type="InterPro" id="IPR012656">
    <property type="entry name" value="CHP02421_QEGLA"/>
</dbReference>
<organism evidence="5 6">
    <name type="scientific">Pseudoalteromonas xiamenensis</name>
    <dbReference type="NCBI Taxonomy" id="882626"/>
    <lineage>
        <taxon>Bacteria</taxon>
        <taxon>Pseudomonadati</taxon>
        <taxon>Pseudomonadota</taxon>
        <taxon>Gammaproteobacteria</taxon>
        <taxon>Alteromonadales</taxon>
        <taxon>Pseudoalteromonadaceae</taxon>
        <taxon>Pseudoalteromonas</taxon>
    </lineage>
</organism>
<keyword evidence="5" id="KW-0614">Plasmid</keyword>
<evidence type="ECO:0000256" key="2">
    <source>
        <dbReference type="ARBA" id="ARBA00022670"/>
    </source>
</evidence>
<geneLocation type="plasmid" evidence="5 6">
    <name>unnamed5</name>
</geneLocation>
<dbReference type="GO" id="GO:0080164">
    <property type="term" value="P:regulation of nitric oxide metabolic process"/>
    <property type="evidence" value="ECO:0007669"/>
    <property type="project" value="TreeGrafter"/>
</dbReference>
<dbReference type="AlphaFoldDB" id="A0A975HPM7"/>
<keyword evidence="2" id="KW-0645">Protease</keyword>
<evidence type="ECO:0000313" key="6">
    <source>
        <dbReference type="Proteomes" id="UP000664904"/>
    </source>
</evidence>
<gene>
    <name evidence="5" type="ORF">J5O05_18125</name>
</gene>
<dbReference type="KEGG" id="pxi:J5O05_18125"/>
<dbReference type="EMBL" id="CP072135">
    <property type="protein sequence ID" value="QTH73420.1"/>
    <property type="molecule type" value="Genomic_DNA"/>
</dbReference>
<dbReference type="InterPro" id="IPR012548">
    <property type="entry name" value="MATCAP"/>
</dbReference>
<evidence type="ECO:0000313" key="5">
    <source>
        <dbReference type="EMBL" id="QTH73420.1"/>
    </source>
</evidence>
<dbReference type="PANTHER" id="PTHR31817:SF0">
    <property type="entry name" value="CHROMOSOME UNDETERMINED SCAFFOLD_67, WHOLE GENOME SHOTGUN SEQUENCE"/>
    <property type="match status" value="1"/>
</dbReference>
<name>A0A975HPM7_9GAMM</name>
<dbReference type="GO" id="GO:0008237">
    <property type="term" value="F:metallopeptidase activity"/>
    <property type="evidence" value="ECO:0007669"/>
    <property type="project" value="UniProtKB-KW"/>
</dbReference>
<reference evidence="5" key="1">
    <citation type="submission" date="2021-03" db="EMBL/GenBank/DDBJ databases">
        <title>Complete Genome of Pseudoalteromonas xiamenensis STKMTI.2, a new potential marine bacterium producing anti-Vibrio compounds.</title>
        <authorList>
            <person name="Handayani D.P."/>
            <person name="Isnansetyo A."/>
            <person name="Istiqomah I."/>
            <person name="Jumina J."/>
        </authorList>
    </citation>
    <scope>NUCLEOTIDE SEQUENCE</scope>
    <source>
        <strain evidence="5">STKMTI.2</strain>
        <plasmid evidence="5">unnamed5</plasmid>
    </source>
</reference>
<dbReference type="Pfam" id="PF08014">
    <property type="entry name" value="MATCAP"/>
    <property type="match status" value="1"/>
</dbReference>
<evidence type="ECO:0000256" key="4">
    <source>
        <dbReference type="ARBA" id="ARBA00023049"/>
    </source>
</evidence>
<keyword evidence="4" id="KW-0482">Metalloprotease</keyword>
<dbReference type="RefSeq" id="WP_208845032.1">
    <property type="nucleotide sequence ID" value="NZ_CP072135.1"/>
</dbReference>
<dbReference type="GO" id="GO:0006508">
    <property type="term" value="P:proteolysis"/>
    <property type="evidence" value="ECO:0007669"/>
    <property type="project" value="UniProtKB-KW"/>
</dbReference>
<proteinExistence type="predicted"/>
<sequence length="456" mass="50781">MPSNPTAYQQNLKTLSDRLVAIQQPIRILDAIKWPPHWREEFFAKGEKTPPPADKAYYQSIPLDFDLNTVKGELKSLLADIKKTLGKKDALGLILQDTTQQYLQVMDLIKDRGTTGFIDHSRALYGSAHDHLIGDRRSLKEVGEHLCGIFHLPAAKHISFAQPKLYDAPKSVEILQSKLDTYFTRHNVQVKLSDGIVSDAAAGGDSIKLNSRSSFSDRDLRVLEVHEGWVHVGTTLNGRAQPYATWLGVGSPRIAAHQEGLAVLMETLTFASFPARARRISDRVTAIHMAEEGADFLDVYRHFVNVGLSKNDSYAVAQRVFRGGRVDGGSAFTKDLSYVRGFVENLNFIHSAISAGRPELIPMLFVGKLNLHDIPALYGAYLDGTIEAPMYVPDMFSDLNGLYVWFGFANGMHLIDMKRVQNHFIDLFKDIPKVCPTTMSLNGGSRYRMVSACFVG</sequence>
<comment type="cofactor">
    <cofactor evidence="1">
        <name>Zn(2+)</name>
        <dbReference type="ChEBI" id="CHEBI:29105"/>
    </cofactor>
</comment>
<dbReference type="NCBIfam" id="TIGR02421">
    <property type="entry name" value="QEGLA"/>
    <property type="match status" value="1"/>
</dbReference>
<keyword evidence="3" id="KW-0378">Hydrolase</keyword>
<evidence type="ECO:0000256" key="1">
    <source>
        <dbReference type="ARBA" id="ARBA00001947"/>
    </source>
</evidence>
<accession>A0A975HPM7</accession>
<protein>
    <submittedName>
        <fullName evidence="5">Flavohemoglobin expression-modulating QEGLA motif protein</fullName>
    </submittedName>
</protein>
<dbReference type="Proteomes" id="UP000664904">
    <property type="component" value="Plasmid unnamed5"/>
</dbReference>
<keyword evidence="6" id="KW-1185">Reference proteome</keyword>
<dbReference type="PANTHER" id="PTHR31817">
    <property type="match status" value="1"/>
</dbReference>
<dbReference type="SMART" id="SM01154">
    <property type="entry name" value="DUF1704"/>
    <property type="match status" value="1"/>
</dbReference>